<gene>
    <name evidence="3" type="ORF">OIDMADRAFT_17849</name>
</gene>
<dbReference type="OrthoDB" id="2832510at2759"/>
<protein>
    <recommendedName>
        <fullName evidence="2">N-acetyltransferase domain-containing protein</fullName>
    </recommendedName>
</protein>
<dbReference type="InterPro" id="IPR000182">
    <property type="entry name" value="GNAT_dom"/>
</dbReference>
<proteinExistence type="predicted"/>
<dbReference type="InParanoid" id="A0A0C3D1P0"/>
<dbReference type="HOGENOM" id="CLU_060131_6_3_1"/>
<dbReference type="InterPro" id="IPR016181">
    <property type="entry name" value="Acyl_CoA_acyltransferase"/>
</dbReference>
<reference evidence="3 4" key="1">
    <citation type="submission" date="2014-04" db="EMBL/GenBank/DDBJ databases">
        <authorList>
            <consortium name="DOE Joint Genome Institute"/>
            <person name="Kuo A."/>
            <person name="Martino E."/>
            <person name="Perotto S."/>
            <person name="Kohler A."/>
            <person name="Nagy L.G."/>
            <person name="Floudas D."/>
            <person name="Copeland A."/>
            <person name="Barry K.W."/>
            <person name="Cichocki N."/>
            <person name="Veneault-Fourrey C."/>
            <person name="LaButti K."/>
            <person name="Lindquist E.A."/>
            <person name="Lipzen A."/>
            <person name="Lundell T."/>
            <person name="Morin E."/>
            <person name="Murat C."/>
            <person name="Sun H."/>
            <person name="Tunlid A."/>
            <person name="Henrissat B."/>
            <person name="Grigoriev I.V."/>
            <person name="Hibbett D.S."/>
            <person name="Martin F."/>
            <person name="Nordberg H.P."/>
            <person name="Cantor M.N."/>
            <person name="Hua S.X."/>
        </authorList>
    </citation>
    <scope>NUCLEOTIDE SEQUENCE [LARGE SCALE GENOMIC DNA]</scope>
    <source>
        <strain evidence="3 4">Zn</strain>
    </source>
</reference>
<feature type="region of interest" description="Disordered" evidence="1">
    <location>
        <begin position="101"/>
        <end position="129"/>
    </location>
</feature>
<evidence type="ECO:0000256" key="1">
    <source>
        <dbReference type="SAM" id="MobiDB-lite"/>
    </source>
</evidence>
<dbReference type="Gene3D" id="3.40.630.30">
    <property type="match status" value="1"/>
</dbReference>
<dbReference type="STRING" id="913774.A0A0C3D1P0"/>
<accession>A0A0C3D1P0</accession>
<dbReference type="InterPro" id="IPR052523">
    <property type="entry name" value="Trichothecene_AcTrans"/>
</dbReference>
<evidence type="ECO:0000259" key="2">
    <source>
        <dbReference type="PROSITE" id="PS51186"/>
    </source>
</evidence>
<keyword evidence="4" id="KW-1185">Reference proteome</keyword>
<dbReference type="EMBL" id="KN832872">
    <property type="protein sequence ID" value="KIN05139.1"/>
    <property type="molecule type" value="Genomic_DNA"/>
</dbReference>
<sequence>MASRSANRSLEIKLITGDSYLEQLARVKMAAFKNYDLHANMYPIQNEELMQRFYEERERFEISNPSQTLVAIVDTSRAELTIVAYARWHIPSTVVREQLATTNDSSTKGELDSVPMHLRTNRPPPPEGTNIPLYTSFIAKLAEMRRTYWDHERDYMLGSLATHPDERGRGCAGMLLKWGIQEAESHGSRIYLESTPMAHGVYQRYGWHDVDEIKFNLAEYGGEETLYIKTMVREPQPAVS</sequence>
<evidence type="ECO:0000313" key="3">
    <source>
        <dbReference type="EMBL" id="KIN05139.1"/>
    </source>
</evidence>
<dbReference type="CDD" id="cd04301">
    <property type="entry name" value="NAT_SF"/>
    <property type="match status" value="1"/>
</dbReference>
<dbReference type="Pfam" id="PF00583">
    <property type="entry name" value="Acetyltransf_1"/>
    <property type="match status" value="1"/>
</dbReference>
<reference evidence="4" key="2">
    <citation type="submission" date="2015-01" db="EMBL/GenBank/DDBJ databases">
        <title>Evolutionary Origins and Diversification of the Mycorrhizal Mutualists.</title>
        <authorList>
            <consortium name="DOE Joint Genome Institute"/>
            <consortium name="Mycorrhizal Genomics Consortium"/>
            <person name="Kohler A."/>
            <person name="Kuo A."/>
            <person name="Nagy L.G."/>
            <person name="Floudas D."/>
            <person name="Copeland A."/>
            <person name="Barry K.W."/>
            <person name="Cichocki N."/>
            <person name="Veneault-Fourrey C."/>
            <person name="LaButti K."/>
            <person name="Lindquist E.A."/>
            <person name="Lipzen A."/>
            <person name="Lundell T."/>
            <person name="Morin E."/>
            <person name="Murat C."/>
            <person name="Riley R."/>
            <person name="Ohm R."/>
            <person name="Sun H."/>
            <person name="Tunlid A."/>
            <person name="Henrissat B."/>
            <person name="Grigoriev I.V."/>
            <person name="Hibbett D.S."/>
            <person name="Martin F."/>
        </authorList>
    </citation>
    <scope>NUCLEOTIDE SEQUENCE [LARGE SCALE GENOMIC DNA]</scope>
    <source>
        <strain evidence="4">Zn</strain>
    </source>
</reference>
<dbReference type="SUPFAM" id="SSF55729">
    <property type="entry name" value="Acyl-CoA N-acyltransferases (Nat)"/>
    <property type="match status" value="1"/>
</dbReference>
<evidence type="ECO:0000313" key="4">
    <source>
        <dbReference type="Proteomes" id="UP000054321"/>
    </source>
</evidence>
<dbReference type="GO" id="GO:0016747">
    <property type="term" value="F:acyltransferase activity, transferring groups other than amino-acyl groups"/>
    <property type="evidence" value="ECO:0007669"/>
    <property type="project" value="InterPro"/>
</dbReference>
<name>A0A0C3D1P0_OIDMZ</name>
<dbReference type="PANTHER" id="PTHR42791">
    <property type="entry name" value="GNAT FAMILY ACETYLTRANSFERASE"/>
    <property type="match status" value="1"/>
</dbReference>
<feature type="domain" description="N-acetyltransferase" evidence="2">
    <location>
        <begin position="80"/>
        <end position="232"/>
    </location>
</feature>
<dbReference type="AlphaFoldDB" id="A0A0C3D1P0"/>
<organism evidence="3 4">
    <name type="scientific">Oidiodendron maius (strain Zn)</name>
    <dbReference type="NCBI Taxonomy" id="913774"/>
    <lineage>
        <taxon>Eukaryota</taxon>
        <taxon>Fungi</taxon>
        <taxon>Dikarya</taxon>
        <taxon>Ascomycota</taxon>
        <taxon>Pezizomycotina</taxon>
        <taxon>Leotiomycetes</taxon>
        <taxon>Leotiomycetes incertae sedis</taxon>
        <taxon>Myxotrichaceae</taxon>
        <taxon>Oidiodendron</taxon>
    </lineage>
</organism>
<dbReference type="PROSITE" id="PS51186">
    <property type="entry name" value="GNAT"/>
    <property type="match status" value="1"/>
</dbReference>
<dbReference type="Proteomes" id="UP000054321">
    <property type="component" value="Unassembled WGS sequence"/>
</dbReference>
<dbReference type="PANTHER" id="PTHR42791:SF2">
    <property type="entry name" value="N-ACETYLTRANSFERASE DOMAIN-CONTAINING PROTEIN"/>
    <property type="match status" value="1"/>
</dbReference>